<name>A0A1B6F0V6_9HEMI</name>
<evidence type="ECO:0000256" key="1">
    <source>
        <dbReference type="SAM" id="SignalP"/>
    </source>
</evidence>
<protein>
    <recommendedName>
        <fullName evidence="3">Secreted protein</fullName>
    </recommendedName>
</protein>
<dbReference type="EMBL" id="GECZ01025981">
    <property type="protein sequence ID" value="JAS43788.1"/>
    <property type="molecule type" value="Transcribed_RNA"/>
</dbReference>
<feature type="chain" id="PRO_5008582504" description="Secreted protein" evidence="1">
    <location>
        <begin position="20"/>
        <end position="144"/>
    </location>
</feature>
<gene>
    <name evidence="2" type="ORF">g.18924</name>
</gene>
<accession>A0A1B6F0V6</accession>
<proteinExistence type="predicted"/>
<evidence type="ECO:0000313" key="2">
    <source>
        <dbReference type="EMBL" id="JAS43788.1"/>
    </source>
</evidence>
<organism evidence="2">
    <name type="scientific">Cuerna arida</name>
    <dbReference type="NCBI Taxonomy" id="1464854"/>
    <lineage>
        <taxon>Eukaryota</taxon>
        <taxon>Metazoa</taxon>
        <taxon>Ecdysozoa</taxon>
        <taxon>Arthropoda</taxon>
        <taxon>Hexapoda</taxon>
        <taxon>Insecta</taxon>
        <taxon>Pterygota</taxon>
        <taxon>Neoptera</taxon>
        <taxon>Paraneoptera</taxon>
        <taxon>Hemiptera</taxon>
        <taxon>Auchenorrhyncha</taxon>
        <taxon>Membracoidea</taxon>
        <taxon>Cicadellidae</taxon>
        <taxon>Cicadellinae</taxon>
        <taxon>Proconiini</taxon>
        <taxon>Cuerna</taxon>
    </lineage>
</organism>
<dbReference type="AlphaFoldDB" id="A0A1B6F0V6"/>
<feature type="non-terminal residue" evidence="2">
    <location>
        <position position="144"/>
    </location>
</feature>
<sequence length="144" mass="16671">MHNFVFLLTVCFLTVRVRPQEETCANRQCRGPKFSQSDCCRGHTCLSGRDPNTLVCVSFRVTRIEPIVARANAYAQWVDEMERKNVGVGMDGIERNPEYMNYYGQTPPEGRIQYEQKIVSPQVNNLVIPQRHKIERKLLRSENP</sequence>
<feature type="signal peptide" evidence="1">
    <location>
        <begin position="1"/>
        <end position="19"/>
    </location>
</feature>
<keyword evidence="1" id="KW-0732">Signal</keyword>
<evidence type="ECO:0008006" key="3">
    <source>
        <dbReference type="Google" id="ProtNLM"/>
    </source>
</evidence>
<reference evidence="2" key="1">
    <citation type="submission" date="2015-11" db="EMBL/GenBank/DDBJ databases">
        <title>De novo transcriptome assembly of four potential Pierce s Disease insect vectors from Arizona vineyards.</title>
        <authorList>
            <person name="Tassone E.E."/>
        </authorList>
    </citation>
    <scope>NUCLEOTIDE SEQUENCE</scope>
</reference>